<protein>
    <submittedName>
        <fullName evidence="1">Uncharacterized protein</fullName>
    </submittedName>
</protein>
<evidence type="ECO:0000313" key="1">
    <source>
        <dbReference type="EMBL" id="BAM41446.1"/>
    </source>
</evidence>
<accession>J4C425</accession>
<dbReference type="eggNOG" id="ENOG502QXIR">
    <property type="taxonomic scope" value="Eukaryota"/>
</dbReference>
<sequence length="744" mass="86846">MLLPRRISEKKCRFTAKKITFFEYQRVKRLELTKNITERKRLGSILFLPEDSEVNSLTHESVQRILNQGSLFHSVNTKNVSTSNSSFDSLYNVNDTFRGSLHDILYGRIFNVRCLSNHDLCILMSYLIIASEFSEIDVSLLRKTLEHININFKTFSIAEISHILYSITEIININDIYKQFLDLCFSIVEKTTKLLFTKGRLNRINFVCSSNVCKIVYSLSNPVFLSISTSSGIELTELINVYEKYLEDAKANSRDFNLICKCMTQLSSPNFQLISRISDYYYNLLLNFNLNFKNVSIESSQSFNSAGRDGVNIGMDMLDYLDKMEENINLSGLIVLLDTIEQFGVNHKNLLNEFNTYILKYISILVNNQIMYNTNGSSDNVIRRKLFNLLKDDKYLKNDKLDLQRIYSELIKFNDNIGNSKRNNNNQHHYIWDENIIQKIYKYINNRGLLRRFIEVNMKNKSMGDNCNLIYKGNKLLDSRCVTEDDVVHKVVDDVKDVYHGEQQLREMEGLEKNQVIAKFIEAVEYLPKVINFNNVWKVLKAINLDKRIDLVPMFYSYLQEASIIFECLEDPSDDLLGIFSSVIKCKPCSDHLVELDNVCKMVEMFTDCDLKRDSVGIKMFMNMFNILCGVYRVREGEEYENMNQCGSLSYVEDLLRRYFREYSKRKSLEFERIPKGRSWHCRLKFVPRLGECRGAEDMMGVLEDLGNLRSELVEVVQLNRGVFRFVVYNTLVDKMDRLRLESG</sequence>
<dbReference type="EMBL" id="AP011948">
    <property type="protein sequence ID" value="BAM41446.1"/>
    <property type="molecule type" value="Genomic_DNA"/>
</dbReference>
<dbReference type="RefSeq" id="XP_009691747.1">
    <property type="nucleotide sequence ID" value="XM_009693452.1"/>
</dbReference>
<organism evidence="1 2">
    <name type="scientific">Theileria orientalis strain Shintoku</name>
    <dbReference type="NCBI Taxonomy" id="869250"/>
    <lineage>
        <taxon>Eukaryota</taxon>
        <taxon>Sar</taxon>
        <taxon>Alveolata</taxon>
        <taxon>Apicomplexa</taxon>
        <taxon>Aconoidasida</taxon>
        <taxon>Piroplasmida</taxon>
        <taxon>Theileriidae</taxon>
        <taxon>Theileria</taxon>
    </lineage>
</organism>
<dbReference type="AlphaFoldDB" id="J4C425"/>
<gene>
    <name evidence="1" type="ORF">TOT_030000707</name>
</gene>
<dbReference type="OMA" id="GRIFNVR"/>
<dbReference type="VEuPathDB" id="PiroplasmaDB:TOT_030000707"/>
<keyword evidence="2" id="KW-1185">Reference proteome</keyword>
<evidence type="ECO:0000313" key="2">
    <source>
        <dbReference type="Proteomes" id="UP000003786"/>
    </source>
</evidence>
<dbReference type="Proteomes" id="UP000003786">
    <property type="component" value="Chromosome 3"/>
</dbReference>
<name>J4C425_THEOR</name>
<proteinExistence type="predicted"/>
<dbReference type="OrthoDB" id="365009at2759"/>
<dbReference type="GeneID" id="20715864"/>
<reference evidence="1 2" key="1">
    <citation type="journal article" date="2012" name="MBio">
        <title>Comparative genome analysis of three eukaryotic parasites with differing abilities to transform leukocytes reveals key mediators of Theileria-induced leukocyte transformation.</title>
        <authorList>
            <person name="Hayashida K."/>
            <person name="Hara Y."/>
            <person name="Abe T."/>
            <person name="Yamasaki C."/>
            <person name="Toyoda A."/>
            <person name="Kosuge T."/>
            <person name="Suzuki Y."/>
            <person name="Sato Y."/>
            <person name="Kawashima S."/>
            <person name="Katayama T."/>
            <person name="Wakaguri H."/>
            <person name="Inoue N."/>
            <person name="Homma K."/>
            <person name="Tada-Umezaki M."/>
            <person name="Yagi Y."/>
            <person name="Fujii Y."/>
            <person name="Habara T."/>
            <person name="Kanehisa M."/>
            <person name="Watanabe H."/>
            <person name="Ito K."/>
            <person name="Gojobori T."/>
            <person name="Sugawara H."/>
            <person name="Imanishi T."/>
            <person name="Weir W."/>
            <person name="Gardner M."/>
            <person name="Pain A."/>
            <person name="Shiels B."/>
            <person name="Hattori M."/>
            <person name="Nene V."/>
            <person name="Sugimoto C."/>
        </authorList>
    </citation>
    <scope>NUCLEOTIDE SEQUENCE [LARGE SCALE GENOMIC DNA]</scope>
    <source>
        <strain evidence="1 2">Shintoku</strain>
    </source>
</reference>
<dbReference type="KEGG" id="tot:TOT_030000707"/>